<evidence type="ECO:0000313" key="1">
    <source>
        <dbReference type="EMBL" id="CDW27620.1"/>
    </source>
</evidence>
<dbReference type="AlphaFoldDB" id="A0A0K2TP48"/>
<protein>
    <submittedName>
        <fullName evidence="1">Uncharacterized protein</fullName>
    </submittedName>
</protein>
<organism evidence="1">
    <name type="scientific">Lepeophtheirus salmonis</name>
    <name type="common">Salmon louse</name>
    <name type="synonym">Caligus salmonis</name>
    <dbReference type="NCBI Taxonomy" id="72036"/>
    <lineage>
        <taxon>Eukaryota</taxon>
        <taxon>Metazoa</taxon>
        <taxon>Ecdysozoa</taxon>
        <taxon>Arthropoda</taxon>
        <taxon>Crustacea</taxon>
        <taxon>Multicrustacea</taxon>
        <taxon>Hexanauplia</taxon>
        <taxon>Copepoda</taxon>
        <taxon>Siphonostomatoida</taxon>
        <taxon>Caligidae</taxon>
        <taxon>Lepeophtheirus</taxon>
    </lineage>
</organism>
<accession>A0A0K2TP48</accession>
<reference evidence="1" key="1">
    <citation type="submission" date="2014-05" db="EMBL/GenBank/DDBJ databases">
        <authorList>
            <person name="Chronopoulou M."/>
        </authorList>
    </citation>
    <scope>NUCLEOTIDE SEQUENCE</scope>
    <source>
        <tissue evidence="1">Whole organism</tissue>
    </source>
</reference>
<sequence length="36" mass="4173">MIENIENICHVRQSENELRIFQVICVTISVLSQKQG</sequence>
<dbReference type="EMBL" id="HACA01010259">
    <property type="protein sequence ID" value="CDW27620.1"/>
    <property type="molecule type" value="Transcribed_RNA"/>
</dbReference>
<proteinExistence type="predicted"/>
<name>A0A0K2TP48_LEPSM</name>